<accession>A0A4R6BTL7</accession>
<dbReference type="GO" id="GO:0006629">
    <property type="term" value="P:lipid metabolic process"/>
    <property type="evidence" value="ECO:0007669"/>
    <property type="project" value="InterPro"/>
</dbReference>
<name>A0A4R6BTL7_9STAP</name>
<organism evidence="3 4">
    <name type="scientific">Macrococcus lamae</name>
    <dbReference type="NCBI Taxonomy" id="198484"/>
    <lineage>
        <taxon>Bacteria</taxon>
        <taxon>Bacillati</taxon>
        <taxon>Bacillota</taxon>
        <taxon>Bacilli</taxon>
        <taxon>Bacillales</taxon>
        <taxon>Staphylococcaceae</taxon>
        <taxon>Macrococcus</taxon>
    </lineage>
</organism>
<dbReference type="InterPro" id="IPR030395">
    <property type="entry name" value="GP_PDE_dom"/>
</dbReference>
<dbReference type="GO" id="GO:0008081">
    <property type="term" value="F:phosphoric diester hydrolase activity"/>
    <property type="evidence" value="ECO:0007669"/>
    <property type="project" value="InterPro"/>
</dbReference>
<dbReference type="CDD" id="cd08601">
    <property type="entry name" value="GDPD_SaGlpQ_like"/>
    <property type="match status" value="1"/>
</dbReference>
<dbReference type="Proteomes" id="UP000294802">
    <property type="component" value="Unassembled WGS sequence"/>
</dbReference>
<evidence type="ECO:0000313" key="3">
    <source>
        <dbReference type="EMBL" id="TDM07950.1"/>
    </source>
</evidence>
<comment type="caution">
    <text evidence="3">The sequence shown here is derived from an EMBL/GenBank/DDBJ whole genome shotgun (WGS) entry which is preliminary data.</text>
</comment>
<dbReference type="SUPFAM" id="SSF51695">
    <property type="entry name" value="PLC-like phosphodiesterases"/>
    <property type="match status" value="1"/>
</dbReference>
<evidence type="ECO:0000313" key="4">
    <source>
        <dbReference type="Proteomes" id="UP000294802"/>
    </source>
</evidence>
<dbReference type="PANTHER" id="PTHR46211:SF7">
    <property type="entry name" value="GLYCEROPHOSPHODIESTER PHOSPHODIESTERASE"/>
    <property type="match status" value="1"/>
</dbReference>
<dbReference type="PANTHER" id="PTHR46211">
    <property type="entry name" value="GLYCEROPHOSPHORYL DIESTER PHOSPHODIESTERASE"/>
    <property type="match status" value="1"/>
</dbReference>
<dbReference type="Pfam" id="PF03009">
    <property type="entry name" value="GDPD"/>
    <property type="match status" value="1"/>
</dbReference>
<dbReference type="InterPro" id="IPR017946">
    <property type="entry name" value="PLC-like_Pdiesterase_TIM-brl"/>
</dbReference>
<gene>
    <name evidence="3" type="ORF">ERX29_07820</name>
</gene>
<evidence type="ECO:0000259" key="2">
    <source>
        <dbReference type="PROSITE" id="PS51704"/>
    </source>
</evidence>
<evidence type="ECO:0000256" key="1">
    <source>
        <dbReference type="SAM" id="SignalP"/>
    </source>
</evidence>
<keyword evidence="4" id="KW-1185">Reference proteome</keyword>
<keyword evidence="1" id="KW-0732">Signal</keyword>
<reference evidence="3 4" key="1">
    <citation type="submission" date="2019-01" db="EMBL/GenBank/DDBJ databases">
        <title>Draft genome sequences of the type strains of six Macrococcus species.</title>
        <authorList>
            <person name="Mazhar S."/>
            <person name="Altermann E."/>
            <person name="Hill C."/>
            <person name="Mcauliffe O."/>
        </authorList>
    </citation>
    <scope>NUCLEOTIDE SEQUENCE [LARGE SCALE GENOMIC DNA]</scope>
    <source>
        <strain evidence="3 4">CCM4815</strain>
    </source>
</reference>
<feature type="chain" id="PRO_5021004658" evidence="1">
    <location>
        <begin position="27"/>
        <end position="286"/>
    </location>
</feature>
<dbReference type="PROSITE" id="PS51704">
    <property type="entry name" value="GP_PDE"/>
    <property type="match status" value="1"/>
</dbReference>
<feature type="domain" description="GP-PDE" evidence="2">
    <location>
        <begin position="31"/>
        <end position="284"/>
    </location>
</feature>
<dbReference type="EMBL" id="SCWB01000012">
    <property type="protein sequence ID" value="TDM07950.1"/>
    <property type="molecule type" value="Genomic_DNA"/>
</dbReference>
<dbReference type="Gene3D" id="3.20.20.190">
    <property type="entry name" value="Phosphatidylinositol (PI) phosphodiesterase"/>
    <property type="match status" value="1"/>
</dbReference>
<dbReference type="OrthoDB" id="384721at2"/>
<dbReference type="AlphaFoldDB" id="A0A4R6BTL7"/>
<proteinExistence type="predicted"/>
<protein>
    <submittedName>
        <fullName evidence="3">Glycerophosphodiester phosphodiesterase</fullName>
    </submittedName>
</protein>
<feature type="signal peptide" evidence="1">
    <location>
        <begin position="1"/>
        <end position="26"/>
    </location>
</feature>
<sequence>MRIDMKKSIALLFSVLIVSPFLTTEAEVTAPLTIAHRGASFDAPEHTFAAYDLAMRQQADVIEIDLQMTRDGQLVAFHDETLERTTDGTGLVRNQTLAQLKTLDAGSWFNDKFPERARAEFQGEQIRTLDEVLERYGHRMKLNIEMKVPEQYDGMEQKVFESLKNHGLLATPYLQNRRIVVESFTSDSLKKLKKLAPGLPLNQSIWKGDISQLSDSDLDHIKSYADSVSIHYRDATEKQVRRLKSSGLLVRFYTVDDLTEMDRLSAYGVSGVYTNRPKEHIMMKSE</sequence>